<dbReference type="EMBL" id="CP139781">
    <property type="protein sequence ID" value="WRQ87373.1"/>
    <property type="molecule type" value="Genomic_DNA"/>
</dbReference>
<dbReference type="PROSITE" id="PS51332">
    <property type="entry name" value="B12_BINDING"/>
    <property type="match status" value="1"/>
</dbReference>
<dbReference type="PANTHER" id="PTHR45833">
    <property type="entry name" value="METHIONINE SYNTHASE"/>
    <property type="match status" value="1"/>
</dbReference>
<protein>
    <submittedName>
        <fullName evidence="5">Cobalamin-dependent protein</fullName>
    </submittedName>
</protein>
<dbReference type="Pfam" id="PF02607">
    <property type="entry name" value="B12-binding_2"/>
    <property type="match status" value="1"/>
</dbReference>
<dbReference type="RefSeq" id="WP_221029214.1">
    <property type="nucleotide sequence ID" value="NZ_CP139781.1"/>
</dbReference>
<feature type="domain" description="B12-binding" evidence="3">
    <location>
        <begin position="88"/>
        <end position="210"/>
    </location>
</feature>
<evidence type="ECO:0000313" key="5">
    <source>
        <dbReference type="EMBL" id="WRQ87373.1"/>
    </source>
</evidence>
<accession>A0ABZ1C6M0</accession>
<sequence>MTLLQSIAASVAAGRRKDAGKLTSEALEAGIAPAAIVDEALLPAMAAVGEKFRRDEIFIPEMLVASLAMKEAMRLLTPHLVEAGVEPKYTAVIGTVQGDLHDIGKNLVAVMWRGANFKVIDLGTNVPPQAFVDAIKEHRPQVVGLSALLTTTMPAMVTTVKAIRTSDAPPVKILVGGAPITSQFADEIGADAYASDAATAADLAQSLAAV</sequence>
<dbReference type="Gene3D" id="3.40.50.280">
    <property type="entry name" value="Cobalamin-binding domain"/>
    <property type="match status" value="1"/>
</dbReference>
<dbReference type="InterPro" id="IPR036724">
    <property type="entry name" value="Cobalamin-bd_sf"/>
</dbReference>
<dbReference type="InterPro" id="IPR050554">
    <property type="entry name" value="Met_Synthase/Corrinoid"/>
</dbReference>
<keyword evidence="6" id="KW-1185">Reference proteome</keyword>
<dbReference type="SUPFAM" id="SSF52242">
    <property type="entry name" value="Cobalamin (vitamin B12)-binding domain"/>
    <property type="match status" value="1"/>
</dbReference>
<dbReference type="InterPro" id="IPR036594">
    <property type="entry name" value="Meth_synthase_dom"/>
</dbReference>
<keyword evidence="2" id="KW-0170">Cobalt</keyword>
<dbReference type="SMART" id="SM01018">
    <property type="entry name" value="B12-binding_2"/>
    <property type="match status" value="1"/>
</dbReference>
<dbReference type="InterPro" id="IPR006158">
    <property type="entry name" value="Cobalamin-bd"/>
</dbReference>
<dbReference type="Pfam" id="PF02310">
    <property type="entry name" value="B12-binding"/>
    <property type="match status" value="1"/>
</dbReference>
<proteinExistence type="predicted"/>
<dbReference type="SUPFAM" id="SSF47644">
    <property type="entry name" value="Methionine synthase domain"/>
    <property type="match status" value="1"/>
</dbReference>
<keyword evidence="1" id="KW-0479">Metal-binding</keyword>
<organism evidence="5 6">
    <name type="scientific">Actomonas aquatica</name>
    <dbReference type="NCBI Taxonomy" id="2866162"/>
    <lineage>
        <taxon>Bacteria</taxon>
        <taxon>Pseudomonadati</taxon>
        <taxon>Verrucomicrobiota</taxon>
        <taxon>Opitutia</taxon>
        <taxon>Opitutales</taxon>
        <taxon>Opitutaceae</taxon>
        <taxon>Actomonas</taxon>
    </lineage>
</organism>
<dbReference type="InterPro" id="IPR003759">
    <property type="entry name" value="Cbl-bd_cap"/>
</dbReference>
<feature type="domain" description="B12-binding N-terminal" evidence="4">
    <location>
        <begin position="1"/>
        <end position="88"/>
    </location>
</feature>
<gene>
    <name evidence="5" type="ORF">K1X11_021375</name>
</gene>
<evidence type="ECO:0000313" key="6">
    <source>
        <dbReference type="Proteomes" id="UP000738431"/>
    </source>
</evidence>
<dbReference type="PROSITE" id="PS51337">
    <property type="entry name" value="B12_BINDING_NTER"/>
    <property type="match status" value="1"/>
</dbReference>
<evidence type="ECO:0000259" key="3">
    <source>
        <dbReference type="PROSITE" id="PS51332"/>
    </source>
</evidence>
<evidence type="ECO:0000256" key="2">
    <source>
        <dbReference type="ARBA" id="ARBA00023285"/>
    </source>
</evidence>
<name>A0ABZ1C6M0_9BACT</name>
<reference evidence="5 6" key="1">
    <citation type="submission" date="2023-12" db="EMBL/GenBank/DDBJ databases">
        <title>Description of an unclassified Opitutus bacterium of Verrucomicrobiota.</title>
        <authorList>
            <person name="Zhang D.-F."/>
        </authorList>
    </citation>
    <scope>NUCLEOTIDE SEQUENCE [LARGE SCALE GENOMIC DNA]</scope>
    <source>
        <strain evidence="5 6">WL0086</strain>
    </source>
</reference>
<dbReference type="PANTHER" id="PTHR45833:SF1">
    <property type="entry name" value="METHIONINE SYNTHASE"/>
    <property type="match status" value="1"/>
</dbReference>
<dbReference type="Proteomes" id="UP000738431">
    <property type="component" value="Chromosome"/>
</dbReference>
<dbReference type="Gene3D" id="1.10.1240.10">
    <property type="entry name" value="Methionine synthase domain"/>
    <property type="match status" value="1"/>
</dbReference>
<evidence type="ECO:0000259" key="4">
    <source>
        <dbReference type="PROSITE" id="PS51337"/>
    </source>
</evidence>
<evidence type="ECO:0000256" key="1">
    <source>
        <dbReference type="ARBA" id="ARBA00022723"/>
    </source>
</evidence>